<protein>
    <submittedName>
        <fullName evidence="1">Uncharacterized protein</fullName>
    </submittedName>
</protein>
<dbReference type="Proteomes" id="UP000239649">
    <property type="component" value="Unassembled WGS sequence"/>
</dbReference>
<accession>A0A2P6V5A5</accession>
<evidence type="ECO:0000313" key="1">
    <source>
        <dbReference type="EMBL" id="PSC69262.1"/>
    </source>
</evidence>
<evidence type="ECO:0000313" key="2">
    <source>
        <dbReference type="Proteomes" id="UP000239649"/>
    </source>
</evidence>
<gene>
    <name evidence="1" type="ORF">C2E20_7197</name>
</gene>
<name>A0A2P6V5A5_9CHLO</name>
<dbReference type="EMBL" id="LHPF02000028">
    <property type="protein sequence ID" value="PSC69262.1"/>
    <property type="molecule type" value="Genomic_DNA"/>
</dbReference>
<organism evidence="1 2">
    <name type="scientific">Micractinium conductrix</name>
    <dbReference type="NCBI Taxonomy" id="554055"/>
    <lineage>
        <taxon>Eukaryota</taxon>
        <taxon>Viridiplantae</taxon>
        <taxon>Chlorophyta</taxon>
        <taxon>core chlorophytes</taxon>
        <taxon>Trebouxiophyceae</taxon>
        <taxon>Chlorellales</taxon>
        <taxon>Chlorellaceae</taxon>
        <taxon>Chlorella clade</taxon>
        <taxon>Micractinium</taxon>
    </lineage>
</organism>
<reference evidence="1 2" key="1">
    <citation type="journal article" date="2018" name="Plant J.">
        <title>Genome sequences of Chlorella sorokiniana UTEX 1602 and Micractinium conductrix SAG 241.80: implications to maltose excretion by a green alga.</title>
        <authorList>
            <person name="Arriola M.B."/>
            <person name="Velmurugan N."/>
            <person name="Zhang Y."/>
            <person name="Plunkett M.H."/>
            <person name="Hondzo H."/>
            <person name="Barney B.M."/>
        </authorList>
    </citation>
    <scope>NUCLEOTIDE SEQUENCE [LARGE SCALE GENOMIC DNA]</scope>
    <source>
        <strain evidence="1 2">SAG 241.80</strain>
    </source>
</reference>
<sequence length="85" mass="8889">MPKVVMQYNVVAGAWRQLGHTGASGVAGIEIKASGGNAYETSTLQARAAADYVHAAFHPTTNEPLVAFKDGPGSAKATVMRFGQR</sequence>
<comment type="caution">
    <text evidence="1">The sequence shown here is derived from an EMBL/GenBank/DDBJ whole genome shotgun (WGS) entry which is preliminary data.</text>
</comment>
<proteinExistence type="predicted"/>
<keyword evidence="2" id="KW-1185">Reference proteome</keyword>
<dbReference type="AlphaFoldDB" id="A0A2P6V5A5"/>